<evidence type="ECO:0000256" key="1">
    <source>
        <dbReference type="ARBA" id="ARBA00001436"/>
    </source>
</evidence>
<evidence type="ECO:0000256" key="9">
    <source>
        <dbReference type="ARBA" id="ARBA00022989"/>
    </source>
</evidence>
<dbReference type="GO" id="GO:0035556">
    <property type="term" value="P:intracellular signal transduction"/>
    <property type="evidence" value="ECO:0007669"/>
    <property type="project" value="InterPro"/>
</dbReference>
<evidence type="ECO:0000256" key="2">
    <source>
        <dbReference type="ARBA" id="ARBA00004236"/>
    </source>
</evidence>
<keyword evidence="7" id="KW-0732">Signal</keyword>
<feature type="domain" description="Guanylate cyclase" evidence="18">
    <location>
        <begin position="363"/>
        <end position="493"/>
    </location>
</feature>
<evidence type="ECO:0000256" key="13">
    <source>
        <dbReference type="ARBA" id="ARBA00023239"/>
    </source>
</evidence>
<evidence type="ECO:0000313" key="20">
    <source>
        <dbReference type="Proteomes" id="UP000271162"/>
    </source>
</evidence>
<dbReference type="Pfam" id="PF07714">
    <property type="entry name" value="PK_Tyr_Ser-Thr"/>
    <property type="match status" value="1"/>
</dbReference>
<keyword evidence="11" id="KW-0675">Receptor</keyword>
<dbReference type="WBParaSite" id="NBR_0000131301-mRNA-1">
    <property type="protein sequence ID" value="NBR_0000131301-mRNA-1"/>
    <property type="gene ID" value="NBR_0000131301"/>
</dbReference>
<comment type="similarity">
    <text evidence="15">Belongs to the adenylyl cyclase class-4/guanylyl cyclase family.</text>
</comment>
<evidence type="ECO:0000256" key="8">
    <source>
        <dbReference type="ARBA" id="ARBA00022741"/>
    </source>
</evidence>
<keyword evidence="8" id="KW-0547">Nucleotide-binding</keyword>
<evidence type="ECO:0000256" key="6">
    <source>
        <dbReference type="ARBA" id="ARBA00022692"/>
    </source>
</evidence>
<evidence type="ECO:0000256" key="16">
    <source>
        <dbReference type="RuleBase" id="RU003431"/>
    </source>
</evidence>
<dbReference type="InterPro" id="IPR050401">
    <property type="entry name" value="Cyclic_nucleotide_synthase"/>
</dbReference>
<dbReference type="InterPro" id="IPR001054">
    <property type="entry name" value="A/G_cyclase"/>
</dbReference>
<dbReference type="GO" id="GO:0001653">
    <property type="term" value="F:peptide receptor activity"/>
    <property type="evidence" value="ECO:0007669"/>
    <property type="project" value="TreeGrafter"/>
</dbReference>
<evidence type="ECO:0000256" key="5">
    <source>
        <dbReference type="ARBA" id="ARBA00022475"/>
    </source>
</evidence>
<evidence type="ECO:0000313" key="19">
    <source>
        <dbReference type="EMBL" id="VDL64688.1"/>
    </source>
</evidence>
<dbReference type="OMA" id="SIIEEHC"/>
<dbReference type="PROSITE" id="PS50011">
    <property type="entry name" value="PROTEIN_KINASE_DOM"/>
    <property type="match status" value="1"/>
</dbReference>
<dbReference type="EMBL" id="UYSL01000989">
    <property type="protein sequence ID" value="VDL64688.1"/>
    <property type="molecule type" value="Genomic_DNA"/>
</dbReference>
<dbReference type="STRING" id="27835.A0A0N4XFL1"/>
<proteinExistence type="inferred from homology"/>
<dbReference type="GO" id="GO:0007168">
    <property type="term" value="P:receptor guanylyl cyclase signaling pathway"/>
    <property type="evidence" value="ECO:0007669"/>
    <property type="project" value="TreeGrafter"/>
</dbReference>
<dbReference type="GO" id="GO:0004016">
    <property type="term" value="F:adenylate cyclase activity"/>
    <property type="evidence" value="ECO:0007669"/>
    <property type="project" value="TreeGrafter"/>
</dbReference>
<dbReference type="Proteomes" id="UP000271162">
    <property type="component" value="Unassembled WGS sequence"/>
</dbReference>
<keyword evidence="20" id="KW-1185">Reference proteome</keyword>
<keyword evidence="6" id="KW-0812">Transmembrane</keyword>
<dbReference type="FunFam" id="3.30.70.1230:FF:000030">
    <property type="entry name" value="Si:ch211-215j19.12"/>
    <property type="match status" value="1"/>
</dbReference>
<reference evidence="21" key="1">
    <citation type="submission" date="2017-02" db="UniProtKB">
        <authorList>
            <consortium name="WormBaseParasite"/>
        </authorList>
    </citation>
    <scope>IDENTIFICATION</scope>
</reference>
<evidence type="ECO:0000256" key="4">
    <source>
        <dbReference type="ARBA" id="ARBA00012202"/>
    </source>
</evidence>
<keyword evidence="5" id="KW-1003">Cell membrane</keyword>
<dbReference type="Gene3D" id="3.30.70.1230">
    <property type="entry name" value="Nucleotide cyclase"/>
    <property type="match status" value="1"/>
</dbReference>
<sequence length="507" mass="57081">MCVTLKRAEQSKPSLQSGRSAVTGDSRFTSEAKFGRYEIYILGKDPVLTSKYPPSILTENDYSRFSQMSKLHHDNVNRFVGLSIDGAQYVAVWRMCTRGTLQHLLSVLFSSDQERLQELITNGSLAIDAFFMFCIIKDIAEGMRFLHTSTIGSHGRLRSGCCMVTENWQVKISDYGTESLLEEDRAKRKRLLWTAPEHLRAGERSSQASKEGDIFSFAIISSEIVTRRGAWNLHERKEQMDELLYMIRKGGADPLRPELSTEADISPALLHLIRDCWAEKPSDRPSADTTMTTNKKANLMDHMFNMLEDYTTSLELNVEERTKELQEEKKKADILLGRMLPRQVADRLKLGQAIEPENFDSVTIFFSDVVKFTQLAAKCTAFQVVSLLNELYNGFDSIIEQHSVYKVESIGDGYMCVSGLPIRNGFAHVKHIAELSLSFMEYVARFTIAALPREKIQLRIGINSGPCVAGVVGLSMPRYCLFGDTVNTASRMESNGKGYFPVIQSAP</sequence>
<dbReference type="CDD" id="cd07302">
    <property type="entry name" value="CHD"/>
    <property type="match status" value="1"/>
</dbReference>
<dbReference type="InterPro" id="IPR001245">
    <property type="entry name" value="Ser-Thr/Tyr_kinase_cat_dom"/>
</dbReference>
<evidence type="ECO:0000256" key="7">
    <source>
        <dbReference type="ARBA" id="ARBA00022729"/>
    </source>
</evidence>
<evidence type="ECO:0000256" key="14">
    <source>
        <dbReference type="ARBA" id="ARBA00023293"/>
    </source>
</evidence>
<dbReference type="Pfam" id="PF00211">
    <property type="entry name" value="Guanylate_cyc"/>
    <property type="match status" value="1"/>
</dbReference>
<evidence type="ECO:0000256" key="15">
    <source>
        <dbReference type="RuleBase" id="RU000405"/>
    </source>
</evidence>
<dbReference type="PROSITE" id="PS00452">
    <property type="entry name" value="GUANYLATE_CYCLASE_1"/>
    <property type="match status" value="1"/>
</dbReference>
<dbReference type="GO" id="GO:0004383">
    <property type="term" value="F:guanylate cyclase activity"/>
    <property type="evidence" value="ECO:0007669"/>
    <property type="project" value="UniProtKB-EC"/>
</dbReference>
<dbReference type="InterPro" id="IPR029787">
    <property type="entry name" value="Nucleotide_cyclase"/>
</dbReference>
<evidence type="ECO:0000259" key="17">
    <source>
        <dbReference type="PROSITE" id="PS50011"/>
    </source>
</evidence>
<evidence type="ECO:0000259" key="18">
    <source>
        <dbReference type="PROSITE" id="PS50125"/>
    </source>
</evidence>
<dbReference type="InterPro" id="IPR018297">
    <property type="entry name" value="A/G_cyclase_CS"/>
</dbReference>
<dbReference type="PROSITE" id="PS50125">
    <property type="entry name" value="GUANYLATE_CYCLASE_2"/>
    <property type="match status" value="1"/>
</dbReference>
<accession>A0A0N4XFL1</accession>
<dbReference type="Pfam" id="PF07701">
    <property type="entry name" value="HNOBA"/>
    <property type="match status" value="1"/>
</dbReference>
<dbReference type="InterPro" id="IPR011645">
    <property type="entry name" value="HNOB_dom_associated"/>
</dbReference>
<dbReference type="GO" id="GO:0004672">
    <property type="term" value="F:protein kinase activity"/>
    <property type="evidence" value="ECO:0007669"/>
    <property type="project" value="InterPro"/>
</dbReference>
<evidence type="ECO:0000313" key="21">
    <source>
        <dbReference type="WBParaSite" id="NBR_0000131301-mRNA-1"/>
    </source>
</evidence>
<dbReference type="GO" id="GO:0005886">
    <property type="term" value="C:plasma membrane"/>
    <property type="evidence" value="ECO:0007669"/>
    <property type="project" value="UniProtKB-SubCell"/>
</dbReference>
<dbReference type="GO" id="GO:0005524">
    <property type="term" value="F:ATP binding"/>
    <property type="evidence" value="ECO:0007669"/>
    <property type="project" value="InterPro"/>
</dbReference>
<keyword evidence="12" id="KW-0325">Glycoprotein</keyword>
<dbReference type="SUPFAM" id="SSF56112">
    <property type="entry name" value="Protein kinase-like (PK-like)"/>
    <property type="match status" value="1"/>
</dbReference>
<dbReference type="InterPro" id="IPR000719">
    <property type="entry name" value="Prot_kinase_dom"/>
</dbReference>
<comment type="catalytic activity">
    <reaction evidence="1 16">
        <text>GTP = 3',5'-cyclic GMP + diphosphate</text>
        <dbReference type="Rhea" id="RHEA:13665"/>
        <dbReference type="ChEBI" id="CHEBI:33019"/>
        <dbReference type="ChEBI" id="CHEBI:37565"/>
        <dbReference type="ChEBI" id="CHEBI:57746"/>
        <dbReference type="EC" id="4.6.1.2"/>
    </reaction>
</comment>
<dbReference type="SUPFAM" id="SSF55073">
    <property type="entry name" value="Nucleotide cyclase"/>
    <property type="match status" value="1"/>
</dbReference>
<protein>
    <recommendedName>
        <fullName evidence="4 16">Guanylate cyclase</fullName>
        <ecNumber evidence="4 16">4.6.1.2</ecNumber>
    </recommendedName>
</protein>
<dbReference type="PANTHER" id="PTHR11920:SF495">
    <property type="entry name" value="RECEPTOR-TYPE GUANYLATE CYCLASE GCY-7"/>
    <property type="match status" value="1"/>
</dbReference>
<dbReference type="InterPro" id="IPR011009">
    <property type="entry name" value="Kinase-like_dom_sf"/>
</dbReference>
<feature type="domain" description="Protein kinase" evidence="17">
    <location>
        <begin position="1"/>
        <end position="305"/>
    </location>
</feature>
<dbReference type="AlphaFoldDB" id="A0A0N4XFL1"/>
<gene>
    <name evidence="19" type="ORF">NBR_LOCUS1314</name>
</gene>
<evidence type="ECO:0000256" key="11">
    <source>
        <dbReference type="ARBA" id="ARBA00023170"/>
    </source>
</evidence>
<dbReference type="Gene3D" id="6.10.250.780">
    <property type="match status" value="1"/>
</dbReference>
<keyword evidence="10" id="KW-0472">Membrane</keyword>
<keyword evidence="9" id="KW-1133">Transmembrane helix</keyword>
<organism evidence="21">
    <name type="scientific">Nippostrongylus brasiliensis</name>
    <name type="common">Rat hookworm</name>
    <dbReference type="NCBI Taxonomy" id="27835"/>
    <lineage>
        <taxon>Eukaryota</taxon>
        <taxon>Metazoa</taxon>
        <taxon>Ecdysozoa</taxon>
        <taxon>Nematoda</taxon>
        <taxon>Chromadorea</taxon>
        <taxon>Rhabditida</taxon>
        <taxon>Rhabditina</taxon>
        <taxon>Rhabditomorpha</taxon>
        <taxon>Strongyloidea</taxon>
        <taxon>Heligmosomidae</taxon>
        <taxon>Nippostrongylus</taxon>
    </lineage>
</organism>
<keyword evidence="14 16" id="KW-0141">cGMP biosynthesis</keyword>
<keyword evidence="13 15" id="KW-0456">Lyase</keyword>
<dbReference type="PANTHER" id="PTHR11920">
    <property type="entry name" value="GUANYLYL CYCLASE"/>
    <property type="match status" value="1"/>
</dbReference>
<evidence type="ECO:0000256" key="12">
    <source>
        <dbReference type="ARBA" id="ARBA00023180"/>
    </source>
</evidence>
<evidence type="ECO:0000256" key="3">
    <source>
        <dbReference type="ARBA" id="ARBA00004479"/>
    </source>
</evidence>
<dbReference type="SMART" id="SM00044">
    <property type="entry name" value="CYCc"/>
    <property type="match status" value="1"/>
</dbReference>
<dbReference type="Gene3D" id="1.10.510.10">
    <property type="entry name" value="Transferase(Phosphotransferase) domain 1"/>
    <property type="match status" value="1"/>
</dbReference>
<reference evidence="19 20" key="2">
    <citation type="submission" date="2018-11" db="EMBL/GenBank/DDBJ databases">
        <authorList>
            <consortium name="Pathogen Informatics"/>
        </authorList>
    </citation>
    <scope>NUCLEOTIDE SEQUENCE [LARGE SCALE GENOMIC DNA]</scope>
</reference>
<name>A0A0N4XFL1_NIPBR</name>
<comment type="subcellular location">
    <subcellularLocation>
        <location evidence="2">Cell membrane</location>
    </subcellularLocation>
    <subcellularLocation>
        <location evidence="3">Membrane</location>
        <topology evidence="3">Single-pass type I membrane protein</topology>
    </subcellularLocation>
</comment>
<dbReference type="EC" id="4.6.1.2" evidence="4 16"/>
<evidence type="ECO:0000256" key="10">
    <source>
        <dbReference type="ARBA" id="ARBA00023136"/>
    </source>
</evidence>